<dbReference type="RefSeq" id="WP_394836935.1">
    <property type="nucleotide sequence ID" value="NZ_CP089929.1"/>
</dbReference>
<reference evidence="1" key="1">
    <citation type="submission" date="2021-12" db="EMBL/GenBank/DDBJ databases">
        <title>Discovery of the Pendulisporaceae a myxobacterial family with distinct sporulation behavior and unique specialized metabolism.</title>
        <authorList>
            <person name="Garcia R."/>
            <person name="Popoff A."/>
            <person name="Bader C.D."/>
            <person name="Loehr J."/>
            <person name="Walesch S."/>
            <person name="Walt C."/>
            <person name="Boldt J."/>
            <person name="Bunk B."/>
            <person name="Haeckl F.J.F.P.J."/>
            <person name="Gunesch A.P."/>
            <person name="Birkelbach J."/>
            <person name="Nuebel U."/>
            <person name="Pietschmann T."/>
            <person name="Bach T."/>
            <person name="Mueller R."/>
        </authorList>
    </citation>
    <scope>NUCLEOTIDE SEQUENCE</scope>
    <source>
        <strain evidence="1">MSr11367</strain>
    </source>
</reference>
<proteinExistence type="predicted"/>
<accession>A0ABZ2L927</accession>
<evidence type="ECO:0000313" key="1">
    <source>
        <dbReference type="EMBL" id="WXB07277.1"/>
    </source>
</evidence>
<name>A0ABZ2L927_9BACT</name>
<protein>
    <submittedName>
        <fullName evidence="1">Uncharacterized protein</fullName>
    </submittedName>
</protein>
<organism evidence="1 2">
    <name type="scientific">Pendulispora rubella</name>
    <dbReference type="NCBI Taxonomy" id="2741070"/>
    <lineage>
        <taxon>Bacteria</taxon>
        <taxon>Pseudomonadati</taxon>
        <taxon>Myxococcota</taxon>
        <taxon>Myxococcia</taxon>
        <taxon>Myxococcales</taxon>
        <taxon>Sorangiineae</taxon>
        <taxon>Pendulisporaceae</taxon>
        <taxon>Pendulispora</taxon>
    </lineage>
</organism>
<gene>
    <name evidence="1" type="ORF">LVJ94_08510</name>
</gene>
<dbReference type="EMBL" id="CP089983">
    <property type="protein sequence ID" value="WXB07277.1"/>
    <property type="molecule type" value="Genomic_DNA"/>
</dbReference>
<evidence type="ECO:0000313" key="2">
    <source>
        <dbReference type="Proteomes" id="UP001374803"/>
    </source>
</evidence>
<dbReference type="Proteomes" id="UP001374803">
    <property type="component" value="Chromosome"/>
</dbReference>
<keyword evidence="2" id="KW-1185">Reference proteome</keyword>
<sequence>MIPLVERVRVNVADPELARAMTQAIADAIRAALPSELPAPAPPVVRFRTRKKLARLLTAPEALAGALAVVRVTSANARHLEAWVTEVRRAGVAGVQLVWNGRDPAPERVASRIFRVLEMARATLREAPVMLSARAVPAQALLLSISMKGTSP</sequence>